<comment type="caution">
    <text evidence="9">The sequence shown here is derived from an EMBL/GenBank/DDBJ whole genome shotgun (WGS) entry which is preliminary data.</text>
</comment>
<keyword evidence="3" id="KW-1003">Cell membrane</keyword>
<keyword evidence="5 7" id="KW-1133">Transmembrane helix</keyword>
<keyword evidence="9" id="KW-0808">Transferase</keyword>
<dbReference type="Proteomes" id="UP001644719">
    <property type="component" value="Unassembled WGS sequence"/>
</dbReference>
<feature type="transmembrane region" description="Helical" evidence="7">
    <location>
        <begin position="67"/>
        <end position="90"/>
    </location>
</feature>
<evidence type="ECO:0000256" key="2">
    <source>
        <dbReference type="ARBA" id="ARBA00007400"/>
    </source>
</evidence>
<keyword evidence="4 7" id="KW-0812">Transmembrane</keyword>
<organism evidence="9 10">
    <name type="scientific">Blautia faecis</name>
    <dbReference type="NCBI Taxonomy" id="871665"/>
    <lineage>
        <taxon>Bacteria</taxon>
        <taxon>Bacillati</taxon>
        <taxon>Bacillota</taxon>
        <taxon>Clostridia</taxon>
        <taxon>Lachnospirales</taxon>
        <taxon>Lachnospiraceae</taxon>
        <taxon>Blautia</taxon>
    </lineage>
</organism>
<feature type="transmembrane region" description="Helical" evidence="7">
    <location>
        <begin position="149"/>
        <end position="171"/>
    </location>
</feature>
<dbReference type="GeneID" id="69515469"/>
<feature type="transmembrane region" description="Helical" evidence="7">
    <location>
        <begin position="315"/>
        <end position="336"/>
    </location>
</feature>
<evidence type="ECO:0000256" key="1">
    <source>
        <dbReference type="ARBA" id="ARBA00004651"/>
    </source>
</evidence>
<dbReference type="PANTHER" id="PTHR40074">
    <property type="entry name" value="O-ACETYLTRANSFERASE WECH"/>
    <property type="match status" value="1"/>
</dbReference>
<feature type="transmembrane region" description="Helical" evidence="7">
    <location>
        <begin position="124"/>
        <end position="143"/>
    </location>
</feature>
<feature type="transmembrane region" description="Helical" evidence="7">
    <location>
        <begin position="284"/>
        <end position="303"/>
    </location>
</feature>
<feature type="transmembrane region" description="Helical" evidence="7">
    <location>
        <begin position="35"/>
        <end position="55"/>
    </location>
</feature>
<proteinExistence type="inferred from homology"/>
<keyword evidence="6 7" id="KW-0472">Membrane</keyword>
<dbReference type="Pfam" id="PF01757">
    <property type="entry name" value="Acyl_transf_3"/>
    <property type="match status" value="1"/>
</dbReference>
<gene>
    <name evidence="9" type="ORF">G5B17_03655</name>
</gene>
<reference evidence="9 10" key="1">
    <citation type="journal article" date="2020" name="Cell Host Microbe">
        <title>Functional and Genomic Variation between Human-Derived Isolates of Lachnospiraceae Reveals Inter- and Intra-Species Diversity.</title>
        <authorList>
            <person name="Sorbara M.T."/>
            <person name="Littmann E.R."/>
            <person name="Fontana E."/>
            <person name="Moody T.U."/>
            <person name="Kohout C.E."/>
            <person name="Gjonbalaj M."/>
            <person name="Eaton V."/>
            <person name="Seok R."/>
            <person name="Leiner I.M."/>
            <person name="Pamer E.G."/>
        </authorList>
    </citation>
    <scope>NUCLEOTIDE SEQUENCE [LARGE SCALE GENOMIC DNA]</scope>
    <source>
        <strain evidence="9 10">MSK.17.74</strain>
    </source>
</reference>
<evidence type="ECO:0000313" key="9">
    <source>
        <dbReference type="EMBL" id="NSG84550.1"/>
    </source>
</evidence>
<dbReference type="RefSeq" id="WP_173769365.1">
    <property type="nucleotide sequence ID" value="NZ_JAAIPU010000008.1"/>
</dbReference>
<evidence type="ECO:0000256" key="5">
    <source>
        <dbReference type="ARBA" id="ARBA00022989"/>
    </source>
</evidence>
<protein>
    <submittedName>
        <fullName evidence="9">Acyltransferase</fullName>
    </submittedName>
</protein>
<feature type="transmembrane region" description="Helical" evidence="7">
    <location>
        <begin position="247"/>
        <end position="264"/>
    </location>
</feature>
<dbReference type="GO" id="GO:0016746">
    <property type="term" value="F:acyltransferase activity"/>
    <property type="evidence" value="ECO:0007669"/>
    <property type="project" value="UniProtKB-KW"/>
</dbReference>
<comment type="similarity">
    <text evidence="2">Belongs to the acyltransferase 3 family.</text>
</comment>
<feature type="domain" description="Acyltransferase 3" evidence="8">
    <location>
        <begin position="8"/>
        <end position="332"/>
    </location>
</feature>
<comment type="subcellular location">
    <subcellularLocation>
        <location evidence="1">Cell membrane</location>
        <topology evidence="1">Multi-pass membrane protein</topology>
    </subcellularLocation>
</comment>
<evidence type="ECO:0000256" key="3">
    <source>
        <dbReference type="ARBA" id="ARBA00022475"/>
    </source>
</evidence>
<accession>A0ABX2H5H2</accession>
<name>A0ABX2H5H2_9FIRM</name>
<evidence type="ECO:0000259" key="8">
    <source>
        <dbReference type="Pfam" id="PF01757"/>
    </source>
</evidence>
<dbReference type="InterPro" id="IPR002656">
    <property type="entry name" value="Acyl_transf_3_dom"/>
</dbReference>
<feature type="transmembrane region" description="Helical" evidence="7">
    <location>
        <begin position="183"/>
        <end position="200"/>
    </location>
</feature>
<dbReference type="PANTHER" id="PTHR40074:SF2">
    <property type="entry name" value="O-ACETYLTRANSFERASE WECH"/>
    <property type="match status" value="1"/>
</dbReference>
<keyword evidence="9" id="KW-0012">Acyltransferase</keyword>
<evidence type="ECO:0000256" key="4">
    <source>
        <dbReference type="ARBA" id="ARBA00022692"/>
    </source>
</evidence>
<dbReference type="EMBL" id="JAAITS010000007">
    <property type="protein sequence ID" value="NSG84550.1"/>
    <property type="molecule type" value="Genomic_DNA"/>
</dbReference>
<evidence type="ECO:0000313" key="10">
    <source>
        <dbReference type="Proteomes" id="UP001644719"/>
    </source>
</evidence>
<keyword evidence="10" id="KW-1185">Reference proteome</keyword>
<evidence type="ECO:0000256" key="6">
    <source>
        <dbReference type="ARBA" id="ARBA00023136"/>
    </source>
</evidence>
<sequence>MKKRRWTCIDILKCLAAIAVVEIHKPLEIQGGDEFLILCRFAVPVFFMITGFFYPETVAKKRELKQFGKIFTITIGANLFYLLWEILLAVEKRENIKEALLARFEKRVPEDFILWNFSPLSPHLWYLQALLYVLVIAFIVEHLGLRKLAYLAIPVLLAGSLIKGSYSLFFVGKEDCHIYYARNFLYCGLPFFWLGCWFGSRKEALLSFLDRKKMGFLLCGLPVFWNMAVMEQKWLEKRNVLGTQEEYAGTIFLAICIFLLFIGWQNFYVENSLTRALAKVGKDYSMLIYVLHYAVLQALSRCFKGRRSLLAKGYHQYGMMFVFAVTVVMVAVYANARACLKNHSRKL</sequence>
<evidence type="ECO:0000256" key="7">
    <source>
        <dbReference type="SAM" id="Phobius"/>
    </source>
</evidence>